<keyword evidence="3" id="KW-1185">Reference proteome</keyword>
<name>A0A238WQJ9_9PSEU</name>
<dbReference type="EMBL" id="FZNW01000007">
    <property type="protein sequence ID" value="SNR47939.1"/>
    <property type="molecule type" value="Genomic_DNA"/>
</dbReference>
<dbReference type="RefSeq" id="WP_141134612.1">
    <property type="nucleotide sequence ID" value="NZ_FZNW01000007.1"/>
</dbReference>
<reference evidence="2 3" key="1">
    <citation type="submission" date="2017-06" db="EMBL/GenBank/DDBJ databases">
        <authorList>
            <person name="Kim H.J."/>
            <person name="Triplett B.A."/>
        </authorList>
    </citation>
    <scope>NUCLEOTIDE SEQUENCE [LARGE SCALE GENOMIC DNA]</scope>
    <source>
        <strain evidence="2 3">DSM 45207</strain>
    </source>
</reference>
<accession>A0A238WQJ9</accession>
<protein>
    <submittedName>
        <fullName evidence="2">Uncharacterized protein</fullName>
    </submittedName>
</protein>
<evidence type="ECO:0000256" key="1">
    <source>
        <dbReference type="SAM" id="MobiDB-lite"/>
    </source>
</evidence>
<feature type="compositionally biased region" description="Polar residues" evidence="1">
    <location>
        <begin position="142"/>
        <end position="163"/>
    </location>
</feature>
<gene>
    <name evidence="2" type="ORF">SAMN06265360_10711</name>
</gene>
<evidence type="ECO:0000313" key="3">
    <source>
        <dbReference type="Proteomes" id="UP000198348"/>
    </source>
</evidence>
<feature type="region of interest" description="Disordered" evidence="1">
    <location>
        <begin position="135"/>
        <end position="163"/>
    </location>
</feature>
<proteinExistence type="predicted"/>
<dbReference type="Proteomes" id="UP000198348">
    <property type="component" value="Unassembled WGS sequence"/>
</dbReference>
<organism evidence="2 3">
    <name type="scientific">Haloechinothrix alba</name>
    <dbReference type="NCBI Taxonomy" id="664784"/>
    <lineage>
        <taxon>Bacteria</taxon>
        <taxon>Bacillati</taxon>
        <taxon>Actinomycetota</taxon>
        <taxon>Actinomycetes</taxon>
        <taxon>Pseudonocardiales</taxon>
        <taxon>Pseudonocardiaceae</taxon>
        <taxon>Haloechinothrix</taxon>
    </lineage>
</organism>
<evidence type="ECO:0000313" key="2">
    <source>
        <dbReference type="EMBL" id="SNR47939.1"/>
    </source>
</evidence>
<dbReference type="AlphaFoldDB" id="A0A238WQJ9"/>
<sequence length="163" mass="18444">MDKNNLNIRATMYANKGWDRDDAYEQARKDLEERGKNPIDRARAEAKKVFGDNATDADAYAIGSLNGTLSNNDAQAMGVHVPTGQELQRERDEKKTLQKLTEEEFVRINMDRRAMGVEPLDAKNPEHWWVLRDPEAERQDVTTDSNGQQVNQDGVMINHSSSG</sequence>